<organism evidence="3 4">
    <name type="scientific">Eumeta variegata</name>
    <name type="common">Bagworm moth</name>
    <name type="synonym">Eumeta japonica</name>
    <dbReference type="NCBI Taxonomy" id="151549"/>
    <lineage>
        <taxon>Eukaryota</taxon>
        <taxon>Metazoa</taxon>
        <taxon>Ecdysozoa</taxon>
        <taxon>Arthropoda</taxon>
        <taxon>Hexapoda</taxon>
        <taxon>Insecta</taxon>
        <taxon>Pterygota</taxon>
        <taxon>Neoptera</taxon>
        <taxon>Endopterygota</taxon>
        <taxon>Lepidoptera</taxon>
        <taxon>Glossata</taxon>
        <taxon>Ditrysia</taxon>
        <taxon>Tineoidea</taxon>
        <taxon>Psychidae</taxon>
        <taxon>Oiketicinae</taxon>
        <taxon>Eumeta</taxon>
    </lineage>
</organism>
<feature type="region of interest" description="Disordered" evidence="2">
    <location>
        <begin position="1"/>
        <end position="36"/>
    </location>
</feature>
<sequence>MTAPRLRMSMGDGASDKGCESANSRQPRLAHPPTGVGMRNMRLYKAANNQAEATNNKIEATNNKVEATNNKIDATNKKVALGAPSGCRIYRIPDISSTNHHQAFNTTIDLPLIGHRIPHRRRRISDIAAIIAAISRTAGAPADSLAD</sequence>
<name>A0A4C1Y1J8_EUMVA</name>
<dbReference type="AlphaFoldDB" id="A0A4C1Y1J8"/>
<protein>
    <submittedName>
        <fullName evidence="3">Uncharacterized protein</fullName>
    </submittedName>
</protein>
<evidence type="ECO:0000313" key="4">
    <source>
        <dbReference type="Proteomes" id="UP000299102"/>
    </source>
</evidence>
<reference evidence="3 4" key="1">
    <citation type="journal article" date="2019" name="Commun. Biol.">
        <title>The bagworm genome reveals a unique fibroin gene that provides high tensile strength.</title>
        <authorList>
            <person name="Kono N."/>
            <person name="Nakamura H."/>
            <person name="Ohtoshi R."/>
            <person name="Tomita M."/>
            <person name="Numata K."/>
            <person name="Arakawa K."/>
        </authorList>
    </citation>
    <scope>NUCLEOTIDE SEQUENCE [LARGE SCALE GENOMIC DNA]</scope>
</reference>
<feature type="coiled-coil region" evidence="1">
    <location>
        <begin position="41"/>
        <end position="78"/>
    </location>
</feature>
<dbReference type="EMBL" id="BGZK01001006">
    <property type="protein sequence ID" value="GBP68275.1"/>
    <property type="molecule type" value="Genomic_DNA"/>
</dbReference>
<evidence type="ECO:0000256" key="1">
    <source>
        <dbReference type="SAM" id="Coils"/>
    </source>
</evidence>
<comment type="caution">
    <text evidence="3">The sequence shown here is derived from an EMBL/GenBank/DDBJ whole genome shotgun (WGS) entry which is preliminary data.</text>
</comment>
<keyword evidence="1" id="KW-0175">Coiled coil</keyword>
<accession>A0A4C1Y1J8</accession>
<gene>
    <name evidence="3" type="ORF">EVAR_57601_1</name>
</gene>
<keyword evidence="4" id="KW-1185">Reference proteome</keyword>
<dbReference type="Proteomes" id="UP000299102">
    <property type="component" value="Unassembled WGS sequence"/>
</dbReference>
<evidence type="ECO:0000256" key="2">
    <source>
        <dbReference type="SAM" id="MobiDB-lite"/>
    </source>
</evidence>
<proteinExistence type="predicted"/>
<evidence type="ECO:0000313" key="3">
    <source>
        <dbReference type="EMBL" id="GBP68275.1"/>
    </source>
</evidence>